<name>A0AAE9AYY0_9ACTN</name>
<evidence type="ECO:0000256" key="5">
    <source>
        <dbReference type="ARBA" id="ARBA00022490"/>
    </source>
</evidence>
<dbReference type="AlphaFoldDB" id="A0AAE9AYY0"/>
<reference evidence="12 13" key="1">
    <citation type="submission" date="2019-03" db="EMBL/GenBank/DDBJ databases">
        <title>Comparative genomic analyses of the sweetpotato soil rot pathogen, Streptomyces ipomoeae.</title>
        <authorList>
            <person name="Ruschel Soares N."/>
            <person name="Badger J.H."/>
            <person name="Huguet-Tapia J.C."/>
            <person name="Clark C.A."/>
            <person name="Pettis G.S."/>
        </authorList>
    </citation>
    <scope>NUCLEOTIDE SEQUENCE [LARGE SCALE GENOMIC DNA]</scope>
    <source>
        <strain evidence="12 13">88-35</strain>
    </source>
</reference>
<evidence type="ECO:0000256" key="1">
    <source>
        <dbReference type="ARBA" id="ARBA00004496"/>
    </source>
</evidence>
<dbReference type="InterPro" id="IPR000682">
    <property type="entry name" value="PCMT"/>
</dbReference>
<dbReference type="RefSeq" id="WP_009310108.1">
    <property type="nucleotide sequence ID" value="NZ_JARAVA010000245.1"/>
</dbReference>
<evidence type="ECO:0000256" key="3">
    <source>
        <dbReference type="ARBA" id="ARBA00011890"/>
    </source>
</evidence>
<keyword evidence="5" id="KW-0963">Cytoplasm</keyword>
<sequence length="405" mass="43111">MTDTPPSDEHRAVGLRQALADRLERGGHLRSAVWRSAVETVPRHEFVRAYFRRSDGPQGTVWTSLVPTRDDAETWLEEVYADDTLVTQLDGHVHPEDVHGSVQGDPTSSSTLPSLVVRMFQDLDPQDGGRVLEVGTGTGYSTALMCERLGSKNVTSVEVDPTAAERARAAIAAAGYEPTLVTGDGLLGHSENAPYDGLIATCSVRTIPAAWLAQVRPGGTIVTTVSGWLYGSGLVKLTVGDGGTAEGRFLPGTVSFMIARSHAAPPLTGVPELLSQDAEERPAQVGPEVLADWTAQFIAQLAVPNAQHFGMSTAGGPMLDHVVDLATKSFATLMPDGGGGFLVRQGGPTRLWDTVEEAIGTWRDAGTPPQTEFGLTVTPSHQQIWLGSPEGPRWNLPTQGALDTR</sequence>
<dbReference type="PANTHER" id="PTHR11579">
    <property type="entry name" value="PROTEIN-L-ISOASPARTATE O-METHYLTRANSFERASE"/>
    <property type="match status" value="1"/>
</dbReference>
<evidence type="ECO:0000256" key="7">
    <source>
        <dbReference type="ARBA" id="ARBA00022679"/>
    </source>
</evidence>
<evidence type="ECO:0000256" key="8">
    <source>
        <dbReference type="ARBA" id="ARBA00022691"/>
    </source>
</evidence>
<evidence type="ECO:0000313" key="13">
    <source>
        <dbReference type="Proteomes" id="UP000318720"/>
    </source>
</evidence>
<dbReference type="SUPFAM" id="SSF53335">
    <property type="entry name" value="S-adenosyl-L-methionine-dependent methyltransferases"/>
    <property type="match status" value="1"/>
</dbReference>
<proteinExistence type="inferred from homology"/>
<dbReference type="Proteomes" id="UP000318720">
    <property type="component" value="Unassembled WGS sequence"/>
</dbReference>
<dbReference type="Gene3D" id="3.40.50.150">
    <property type="entry name" value="Vaccinia Virus protein VP39"/>
    <property type="match status" value="1"/>
</dbReference>
<dbReference type="InterPro" id="IPR029063">
    <property type="entry name" value="SAM-dependent_MTases_sf"/>
</dbReference>
<keyword evidence="7" id="KW-0808">Transferase</keyword>
<organism evidence="12 13">
    <name type="scientific">Streptomyces ipomoeae</name>
    <dbReference type="NCBI Taxonomy" id="103232"/>
    <lineage>
        <taxon>Bacteria</taxon>
        <taxon>Bacillati</taxon>
        <taxon>Actinomycetota</taxon>
        <taxon>Actinomycetes</taxon>
        <taxon>Kitasatosporales</taxon>
        <taxon>Streptomycetaceae</taxon>
        <taxon>Streptomyces</taxon>
    </lineage>
</organism>
<dbReference type="NCBIfam" id="TIGR04188">
    <property type="entry name" value="methyltr_grsp"/>
    <property type="match status" value="1"/>
</dbReference>
<dbReference type="CDD" id="cd02440">
    <property type="entry name" value="AdoMet_MTases"/>
    <property type="match status" value="1"/>
</dbReference>
<evidence type="ECO:0000313" key="12">
    <source>
        <dbReference type="EMBL" id="TQE31052.1"/>
    </source>
</evidence>
<accession>A0AAE9AYY0</accession>
<dbReference type="EMBL" id="SPAZ01000186">
    <property type="protein sequence ID" value="TQE31052.1"/>
    <property type="molecule type" value="Genomic_DNA"/>
</dbReference>
<dbReference type="GO" id="GO:0005737">
    <property type="term" value="C:cytoplasm"/>
    <property type="evidence" value="ECO:0007669"/>
    <property type="project" value="UniProtKB-SubCell"/>
</dbReference>
<evidence type="ECO:0000256" key="10">
    <source>
        <dbReference type="ARBA" id="ARBA00031323"/>
    </source>
</evidence>
<evidence type="ECO:0000256" key="11">
    <source>
        <dbReference type="ARBA" id="ARBA00031350"/>
    </source>
</evidence>
<dbReference type="InterPro" id="IPR026448">
    <property type="entry name" value="Methyltr_grasp"/>
</dbReference>
<evidence type="ECO:0000256" key="4">
    <source>
        <dbReference type="ARBA" id="ARBA00013346"/>
    </source>
</evidence>
<evidence type="ECO:0000256" key="6">
    <source>
        <dbReference type="ARBA" id="ARBA00022603"/>
    </source>
</evidence>
<dbReference type="PANTHER" id="PTHR11579:SF0">
    <property type="entry name" value="PROTEIN-L-ISOASPARTATE(D-ASPARTATE) O-METHYLTRANSFERASE"/>
    <property type="match status" value="1"/>
</dbReference>
<dbReference type="GO" id="GO:0004719">
    <property type="term" value="F:protein-L-isoaspartate (D-aspartate) O-methyltransferase activity"/>
    <property type="evidence" value="ECO:0007669"/>
    <property type="project" value="UniProtKB-EC"/>
</dbReference>
<protein>
    <recommendedName>
        <fullName evidence="4">Protein-L-isoaspartate O-methyltransferase</fullName>
        <ecNumber evidence="3">2.1.1.77</ecNumber>
    </recommendedName>
    <alternativeName>
        <fullName evidence="11">L-isoaspartyl protein carboxyl methyltransferase</fullName>
    </alternativeName>
    <alternativeName>
        <fullName evidence="9">Protein L-isoaspartyl methyltransferase</fullName>
    </alternativeName>
    <alternativeName>
        <fullName evidence="10">Protein-beta-aspartate methyltransferase</fullName>
    </alternativeName>
</protein>
<dbReference type="Pfam" id="PF01135">
    <property type="entry name" value="PCMT"/>
    <property type="match status" value="1"/>
</dbReference>
<dbReference type="GO" id="GO:0032259">
    <property type="term" value="P:methylation"/>
    <property type="evidence" value="ECO:0007669"/>
    <property type="project" value="UniProtKB-KW"/>
</dbReference>
<evidence type="ECO:0000256" key="2">
    <source>
        <dbReference type="ARBA" id="ARBA00005369"/>
    </source>
</evidence>
<comment type="similarity">
    <text evidence="2">Belongs to the methyltransferase superfamily. L-isoaspartyl/D-aspartyl protein methyltransferase family.</text>
</comment>
<keyword evidence="8" id="KW-0949">S-adenosyl-L-methionine</keyword>
<comment type="caution">
    <text evidence="12">The sequence shown here is derived from an EMBL/GenBank/DDBJ whole genome shotgun (WGS) entry which is preliminary data.</text>
</comment>
<dbReference type="EC" id="2.1.1.77" evidence="3"/>
<gene>
    <name evidence="12" type="ORF">Sipo8835_22760</name>
</gene>
<comment type="subcellular location">
    <subcellularLocation>
        <location evidence="1">Cytoplasm</location>
    </subcellularLocation>
</comment>
<evidence type="ECO:0000256" key="9">
    <source>
        <dbReference type="ARBA" id="ARBA00030757"/>
    </source>
</evidence>
<keyword evidence="6 12" id="KW-0489">Methyltransferase</keyword>